<evidence type="ECO:0000259" key="1">
    <source>
        <dbReference type="Pfam" id="PF00557"/>
    </source>
</evidence>
<dbReference type="Gene3D" id="3.90.230.10">
    <property type="entry name" value="Creatinase/methionine aminopeptidase superfamily"/>
    <property type="match status" value="1"/>
</dbReference>
<dbReference type="Proteomes" id="UP001310890">
    <property type="component" value="Unassembled WGS sequence"/>
</dbReference>
<comment type="caution">
    <text evidence="2">The sequence shown here is derived from an EMBL/GenBank/DDBJ whole genome shotgun (WGS) entry which is preliminary data.</text>
</comment>
<dbReference type="PANTHER" id="PTHR46112">
    <property type="entry name" value="AMINOPEPTIDASE"/>
    <property type="match status" value="1"/>
</dbReference>
<organism evidence="2 3">
    <name type="scientific">Meristemomyces frigidus</name>
    <dbReference type="NCBI Taxonomy" id="1508187"/>
    <lineage>
        <taxon>Eukaryota</taxon>
        <taxon>Fungi</taxon>
        <taxon>Dikarya</taxon>
        <taxon>Ascomycota</taxon>
        <taxon>Pezizomycotina</taxon>
        <taxon>Dothideomycetes</taxon>
        <taxon>Dothideomycetidae</taxon>
        <taxon>Mycosphaerellales</taxon>
        <taxon>Teratosphaeriaceae</taxon>
        <taxon>Meristemomyces</taxon>
    </lineage>
</organism>
<dbReference type="SUPFAM" id="SSF55920">
    <property type="entry name" value="Creatinase/aminopeptidase"/>
    <property type="match status" value="1"/>
</dbReference>
<feature type="domain" description="Peptidase M24" evidence="1">
    <location>
        <begin position="244"/>
        <end position="468"/>
    </location>
</feature>
<dbReference type="InterPro" id="IPR050659">
    <property type="entry name" value="Peptidase_M24B"/>
</dbReference>
<dbReference type="InterPro" id="IPR000994">
    <property type="entry name" value="Pept_M24"/>
</dbReference>
<reference evidence="2" key="1">
    <citation type="submission" date="2023-08" db="EMBL/GenBank/DDBJ databases">
        <title>Black Yeasts Isolated from many extreme environments.</title>
        <authorList>
            <person name="Coleine C."/>
            <person name="Stajich J.E."/>
            <person name="Selbmann L."/>
        </authorList>
    </citation>
    <scope>NUCLEOTIDE SEQUENCE</scope>
    <source>
        <strain evidence="2">CCFEE 5401</strain>
    </source>
</reference>
<name>A0AAN7YFM2_9PEZI</name>
<evidence type="ECO:0000313" key="2">
    <source>
        <dbReference type="EMBL" id="KAK5111440.1"/>
    </source>
</evidence>
<dbReference type="InterPro" id="IPR036005">
    <property type="entry name" value="Creatinase/aminopeptidase-like"/>
</dbReference>
<evidence type="ECO:0000313" key="3">
    <source>
        <dbReference type="Proteomes" id="UP001310890"/>
    </source>
</evidence>
<dbReference type="Gene3D" id="3.40.350.10">
    <property type="entry name" value="Creatinase/prolidase N-terminal domain"/>
    <property type="match status" value="1"/>
</dbReference>
<sequence length="486" mass="54769">MELDIKNKLHDDPREQSWRPHRAIGLRQLPRIWLVATAAALYLTWTIRPFETRSQFDRVLQCSIDNFHKDLYFLEHARPIEASEFLERRDNLAKALHVSGVDGFVLEPGYTFQYYANISQPQWEPWEPEERAFLMIVQPSVNSSTGEVAAKTSFLSPHFEEGRVRMLGIPSDGELDIIVWEEHWNPYSTLREGLFPNKTAVLMVDEEIRDFLVRGLDSNGFKTVGLGGEVEAVRQTKTPAEIELLRAVNTGTIEGIRAMRPCLEPGLTENQVIKILDKTVGTIGFELFFDIVLFDSNAALPHGGFATGDKVLSHETMVLIDAGYHHLGYSSDVCRSFLINPPRKSLMRQLFRLPELRNRNSGFHAEKLKVWDIVLEAQTEAGKMFVPNGTAASVDIAARKVIDDAGYMGTFTHRLGHGIGIKAHESPYLNKGNHDTLLRAGMTFTAEPGIYLENKFGVRHEDIYLVKESGPAEVISGKRAVSPYEP</sequence>
<protein>
    <recommendedName>
        <fullName evidence="1">Peptidase M24 domain-containing protein</fullName>
    </recommendedName>
</protein>
<dbReference type="AlphaFoldDB" id="A0AAN7YFM2"/>
<dbReference type="EMBL" id="JAVRRL010000039">
    <property type="protein sequence ID" value="KAK5111440.1"/>
    <property type="molecule type" value="Genomic_DNA"/>
</dbReference>
<dbReference type="Pfam" id="PF00557">
    <property type="entry name" value="Peptidase_M24"/>
    <property type="match status" value="1"/>
</dbReference>
<gene>
    <name evidence="2" type="ORF">LTR62_004892</name>
</gene>
<accession>A0AAN7YFM2</accession>
<dbReference type="PANTHER" id="PTHR46112:SF2">
    <property type="entry name" value="XAA-PRO AMINOPEPTIDASE P-RELATED"/>
    <property type="match status" value="1"/>
</dbReference>
<dbReference type="SUPFAM" id="SSF53092">
    <property type="entry name" value="Creatinase/prolidase N-terminal domain"/>
    <property type="match status" value="1"/>
</dbReference>
<dbReference type="InterPro" id="IPR029149">
    <property type="entry name" value="Creatin/AminoP/Spt16_N"/>
</dbReference>
<proteinExistence type="predicted"/>